<protein>
    <submittedName>
        <fullName evidence="1">Uncharacterized protein</fullName>
    </submittedName>
</protein>
<dbReference type="AlphaFoldDB" id="A0A951PHB3"/>
<accession>A0A951PHB3</accession>
<comment type="caution">
    <text evidence="1">The sequence shown here is derived from an EMBL/GenBank/DDBJ whole genome shotgun (WGS) entry which is preliminary data.</text>
</comment>
<reference evidence="1" key="2">
    <citation type="journal article" date="2022" name="Microbiol. Resour. Announc.">
        <title>Metagenome Sequencing to Explore Phylogenomics of Terrestrial Cyanobacteria.</title>
        <authorList>
            <person name="Ward R.D."/>
            <person name="Stajich J.E."/>
            <person name="Johansen J.R."/>
            <person name="Huntemann M."/>
            <person name="Clum A."/>
            <person name="Foster B."/>
            <person name="Foster B."/>
            <person name="Roux S."/>
            <person name="Palaniappan K."/>
            <person name="Varghese N."/>
            <person name="Mukherjee S."/>
            <person name="Reddy T.B.K."/>
            <person name="Daum C."/>
            <person name="Copeland A."/>
            <person name="Chen I.A."/>
            <person name="Ivanova N.N."/>
            <person name="Kyrpides N.C."/>
            <person name="Shapiro N."/>
            <person name="Eloe-Fadrosh E.A."/>
            <person name="Pietrasiak N."/>
        </authorList>
    </citation>
    <scope>NUCLEOTIDE SEQUENCE</scope>
    <source>
        <strain evidence="1">CPER-KK1</strain>
    </source>
</reference>
<organism evidence="1 2">
    <name type="scientific">Symplocastrum torsivum CPER-KK1</name>
    <dbReference type="NCBI Taxonomy" id="450513"/>
    <lineage>
        <taxon>Bacteria</taxon>
        <taxon>Bacillati</taxon>
        <taxon>Cyanobacteriota</taxon>
        <taxon>Cyanophyceae</taxon>
        <taxon>Oscillatoriophycideae</taxon>
        <taxon>Oscillatoriales</taxon>
        <taxon>Microcoleaceae</taxon>
        <taxon>Symplocastrum</taxon>
    </lineage>
</organism>
<proteinExistence type="predicted"/>
<dbReference type="EMBL" id="JAHHIF010000004">
    <property type="protein sequence ID" value="MBW4543681.1"/>
    <property type="molecule type" value="Genomic_DNA"/>
</dbReference>
<sequence>MKTVNLTPLLLFSRPKLSRGKEVMSALVLRSQATVEAFNVTEQGAATAVQSVIQECLNRFSLNQQANPKYQHSWL</sequence>
<evidence type="ECO:0000313" key="1">
    <source>
        <dbReference type="EMBL" id="MBW4543681.1"/>
    </source>
</evidence>
<gene>
    <name evidence="1" type="ORF">KME25_04420</name>
</gene>
<dbReference type="Proteomes" id="UP000753908">
    <property type="component" value="Unassembled WGS sequence"/>
</dbReference>
<reference evidence="1" key="1">
    <citation type="submission" date="2021-05" db="EMBL/GenBank/DDBJ databases">
        <authorList>
            <person name="Pietrasiak N."/>
            <person name="Ward R."/>
            <person name="Stajich J.E."/>
            <person name="Kurbessoian T."/>
        </authorList>
    </citation>
    <scope>NUCLEOTIDE SEQUENCE</scope>
    <source>
        <strain evidence="1">CPER-KK1</strain>
    </source>
</reference>
<evidence type="ECO:0000313" key="2">
    <source>
        <dbReference type="Proteomes" id="UP000753908"/>
    </source>
</evidence>
<name>A0A951PHB3_9CYAN</name>